<feature type="transmembrane region" description="Helical" evidence="1">
    <location>
        <begin position="771"/>
        <end position="793"/>
    </location>
</feature>
<keyword evidence="1" id="KW-1133">Transmembrane helix</keyword>
<feature type="transmembrane region" description="Helical" evidence="1">
    <location>
        <begin position="138"/>
        <end position="157"/>
    </location>
</feature>
<dbReference type="PANTHER" id="PTHR38454">
    <property type="entry name" value="INTEGRAL MEMBRANE PROTEIN-RELATED"/>
    <property type="match status" value="1"/>
</dbReference>
<protein>
    <recommendedName>
        <fullName evidence="4">YfhO family protein</fullName>
    </recommendedName>
</protein>
<dbReference type="PANTHER" id="PTHR38454:SF1">
    <property type="entry name" value="INTEGRAL MEMBRANE PROTEIN"/>
    <property type="match status" value="1"/>
</dbReference>
<keyword evidence="1" id="KW-0472">Membrane</keyword>
<name>A0A414FYV4_9ACTN</name>
<dbReference type="InterPro" id="IPR018580">
    <property type="entry name" value="Uncharacterised_YfhO"/>
</dbReference>
<feature type="transmembrane region" description="Helical" evidence="1">
    <location>
        <begin position="178"/>
        <end position="200"/>
    </location>
</feature>
<proteinExistence type="predicted"/>
<evidence type="ECO:0008006" key="4">
    <source>
        <dbReference type="Google" id="ProtNLM"/>
    </source>
</evidence>
<feature type="transmembrane region" description="Helical" evidence="1">
    <location>
        <begin position="300"/>
        <end position="318"/>
    </location>
</feature>
<feature type="transmembrane region" description="Helical" evidence="1">
    <location>
        <begin position="220"/>
        <end position="240"/>
    </location>
</feature>
<dbReference type="EMBL" id="QSJI01000002">
    <property type="protein sequence ID" value="RHD56795.1"/>
    <property type="molecule type" value="Genomic_DNA"/>
</dbReference>
<evidence type="ECO:0000313" key="2">
    <source>
        <dbReference type="EMBL" id="RHD56795.1"/>
    </source>
</evidence>
<comment type="caution">
    <text evidence="2">The sequence shown here is derived from an EMBL/GenBank/DDBJ whole genome shotgun (WGS) entry which is preliminary data.</text>
</comment>
<reference evidence="2 3" key="1">
    <citation type="submission" date="2018-08" db="EMBL/GenBank/DDBJ databases">
        <title>A genome reference for cultivated species of the human gut microbiota.</title>
        <authorList>
            <person name="Zou Y."/>
            <person name="Xue W."/>
            <person name="Luo G."/>
        </authorList>
    </citation>
    <scope>NUCLEOTIDE SEQUENCE [LARGE SCALE GENOMIC DNA]</scope>
    <source>
        <strain evidence="2 3">AM30-5LB</strain>
    </source>
</reference>
<dbReference type="Proteomes" id="UP000286050">
    <property type="component" value="Unassembled WGS sequence"/>
</dbReference>
<evidence type="ECO:0000313" key="3">
    <source>
        <dbReference type="Proteomes" id="UP000286050"/>
    </source>
</evidence>
<gene>
    <name evidence="2" type="ORF">DW787_02470</name>
</gene>
<dbReference type="AlphaFoldDB" id="A0A414FYV4"/>
<feature type="transmembrane region" description="Helical" evidence="1">
    <location>
        <begin position="84"/>
        <end position="106"/>
    </location>
</feature>
<sequence>MVMICALCAWGGIYPFGPESFLTEDLKYQYIDFFTWYREVLTGEANIFYSFAQGLGSNTWGLYSYYLASPFNLIILLFDEDSLTLAVFIIVALKLASMNVTATWFLKRRFGLTDTWSIILALCYTWSTWSVTNLRNPLWLDALIILPLAAWACWRLIRRGSFIPLAVLIAIDVIYCWYMAYITLVFLCLFVLFELAVYLFDGNEVDRRWVLGRAWRFTGAVFLGLGLAAWTFAPTILAMLGGTGSKGISPFVTYPTSLIRGFLPCAWNLNRVPQFYTGIIPLALALAALGSRRIPRKTRALLFCFAGLLAAASVFGHLEFIWCGMRVPNGFYSRTAFLLGFLEIWAAGLYLSRRTSPDPRAQSGAHYEPTRRRHAATRRLSQPWINLAIGALALVDLTLNAHACMKQLYVGYPQDTHEAYIAESSKQITRLKEIDPSPFWRLDKTYNRMGAAFNEGISLGFCQLSTYSSANSPHAVALLNSVGYSSEGEFSSVYAAPNLFMDSILGVRYAATWGTPAGYVPMDVEPSQNGATFSRNPYALSLGLPSAASAGELAAPLAGGNPFERMNDLARRLTGEDVQLFTELEANVNRSDSDHLAWEVSVPAGAIGYAYVLKGPDAGSYQPVQLTIDQQVIAQEGWRFGNNVRELNTPVENESSIHRVAIDPAEGAEGVPACTDCIFYALDMDVFDTLVTALRGAQFEPSSFEDGWVAGTYRTDQPATLLLSMPYDRGWTIVIDGQPTELLPALDEGMSAIQVDEGEHRIEMSYRSPGLTVGCTISALSLFALIACAMRAISAKRS</sequence>
<feature type="transmembrane region" description="Helical" evidence="1">
    <location>
        <begin position="330"/>
        <end position="351"/>
    </location>
</feature>
<organism evidence="2 3">
    <name type="scientific">Collinsella intestinalis</name>
    <dbReference type="NCBI Taxonomy" id="147207"/>
    <lineage>
        <taxon>Bacteria</taxon>
        <taxon>Bacillati</taxon>
        <taxon>Actinomycetota</taxon>
        <taxon>Coriobacteriia</taxon>
        <taxon>Coriobacteriales</taxon>
        <taxon>Coriobacteriaceae</taxon>
        <taxon>Collinsella</taxon>
    </lineage>
</organism>
<evidence type="ECO:0000256" key="1">
    <source>
        <dbReference type="SAM" id="Phobius"/>
    </source>
</evidence>
<dbReference type="Pfam" id="PF09586">
    <property type="entry name" value="YfhO"/>
    <property type="match status" value="2"/>
</dbReference>
<keyword evidence="1" id="KW-0812">Transmembrane</keyword>
<feature type="transmembrane region" description="Helical" evidence="1">
    <location>
        <begin position="275"/>
        <end position="291"/>
    </location>
</feature>
<accession>A0A414FYV4</accession>